<evidence type="ECO:0000313" key="2">
    <source>
        <dbReference type="EMBL" id="GAA2857478.1"/>
    </source>
</evidence>
<evidence type="ECO:0000256" key="1">
    <source>
        <dbReference type="SAM" id="MobiDB-lite"/>
    </source>
</evidence>
<feature type="region of interest" description="Disordered" evidence="1">
    <location>
        <begin position="1"/>
        <end position="31"/>
    </location>
</feature>
<accession>A0ABP6I941</accession>
<keyword evidence="3" id="KW-1185">Reference proteome</keyword>
<reference evidence="3" key="1">
    <citation type="journal article" date="2019" name="Int. J. Syst. Evol. Microbiol.">
        <title>The Global Catalogue of Microorganisms (GCM) 10K type strain sequencing project: providing services to taxonomists for standard genome sequencing and annotation.</title>
        <authorList>
            <consortium name="The Broad Institute Genomics Platform"/>
            <consortium name="The Broad Institute Genome Sequencing Center for Infectious Disease"/>
            <person name="Wu L."/>
            <person name="Ma J."/>
        </authorList>
    </citation>
    <scope>NUCLEOTIDE SEQUENCE [LARGE SCALE GENOMIC DNA]</scope>
    <source>
        <strain evidence="3">JCM 6242</strain>
    </source>
</reference>
<organism evidence="2 3">
    <name type="scientific">Streptosporangium fragile</name>
    <dbReference type="NCBI Taxonomy" id="46186"/>
    <lineage>
        <taxon>Bacteria</taxon>
        <taxon>Bacillati</taxon>
        <taxon>Actinomycetota</taxon>
        <taxon>Actinomycetes</taxon>
        <taxon>Streptosporangiales</taxon>
        <taxon>Streptosporangiaceae</taxon>
        <taxon>Streptosporangium</taxon>
    </lineage>
</organism>
<proteinExistence type="predicted"/>
<gene>
    <name evidence="2" type="ORF">GCM10010517_15850</name>
</gene>
<feature type="compositionally biased region" description="Polar residues" evidence="1">
    <location>
        <begin position="61"/>
        <end position="72"/>
    </location>
</feature>
<dbReference type="Proteomes" id="UP001500831">
    <property type="component" value="Unassembled WGS sequence"/>
</dbReference>
<dbReference type="EMBL" id="BAAAVI010000008">
    <property type="protein sequence ID" value="GAA2857478.1"/>
    <property type="molecule type" value="Genomic_DNA"/>
</dbReference>
<comment type="caution">
    <text evidence="2">The sequence shown here is derived from an EMBL/GenBank/DDBJ whole genome shotgun (WGS) entry which is preliminary data.</text>
</comment>
<evidence type="ECO:0000313" key="3">
    <source>
        <dbReference type="Proteomes" id="UP001500831"/>
    </source>
</evidence>
<protein>
    <submittedName>
        <fullName evidence="2">Uncharacterized protein</fullName>
    </submittedName>
</protein>
<name>A0ABP6I941_9ACTN</name>
<feature type="region of interest" description="Disordered" evidence="1">
    <location>
        <begin position="49"/>
        <end position="72"/>
    </location>
</feature>
<sequence length="72" mass="7667">MPSKICGIAASHGARESWVNSAPQGQHEAEELDTGTCPIGISLSRQYVRSLPITPHEPSRSRASTGPRTPAE</sequence>